<feature type="chain" id="PRO_5038959811" evidence="1">
    <location>
        <begin position="27"/>
        <end position="356"/>
    </location>
</feature>
<dbReference type="AlphaFoldDB" id="A0A1G6WIR5"/>
<dbReference type="InterPro" id="IPR011041">
    <property type="entry name" value="Quinoprot_gluc/sorb_DH_b-prop"/>
</dbReference>
<feature type="domain" description="Glucose/Sorbosone dehydrogenase" evidence="2">
    <location>
        <begin position="51"/>
        <end position="345"/>
    </location>
</feature>
<evidence type="ECO:0000313" key="4">
    <source>
        <dbReference type="Proteomes" id="UP000198949"/>
    </source>
</evidence>
<dbReference type="InterPro" id="IPR011042">
    <property type="entry name" value="6-blade_b-propeller_TolB-like"/>
</dbReference>
<dbReference type="Proteomes" id="UP000198949">
    <property type="component" value="Unassembled WGS sequence"/>
</dbReference>
<evidence type="ECO:0000256" key="1">
    <source>
        <dbReference type="SAM" id="SignalP"/>
    </source>
</evidence>
<dbReference type="SUPFAM" id="SSF50952">
    <property type="entry name" value="Soluble quinoprotein glucose dehydrogenase"/>
    <property type="match status" value="1"/>
</dbReference>
<reference evidence="4" key="1">
    <citation type="submission" date="2016-10" db="EMBL/GenBank/DDBJ databases">
        <authorList>
            <person name="Varghese N."/>
            <person name="Submissions S."/>
        </authorList>
    </citation>
    <scope>NUCLEOTIDE SEQUENCE [LARGE SCALE GENOMIC DNA]</scope>
    <source>
        <strain evidence="4">CGMCC 4.3516</strain>
    </source>
</reference>
<dbReference type="PANTHER" id="PTHR19328">
    <property type="entry name" value="HEDGEHOG-INTERACTING PROTEIN"/>
    <property type="match status" value="1"/>
</dbReference>
<gene>
    <name evidence="3" type="ORF">SAMN05216270_10637</name>
</gene>
<organism evidence="3 4">
    <name type="scientific">Glycomyces harbinensis</name>
    <dbReference type="NCBI Taxonomy" id="58114"/>
    <lineage>
        <taxon>Bacteria</taxon>
        <taxon>Bacillati</taxon>
        <taxon>Actinomycetota</taxon>
        <taxon>Actinomycetes</taxon>
        <taxon>Glycomycetales</taxon>
        <taxon>Glycomycetaceae</taxon>
        <taxon>Glycomyces</taxon>
    </lineage>
</organism>
<keyword evidence="4" id="KW-1185">Reference proteome</keyword>
<dbReference type="OrthoDB" id="9770043at2"/>
<accession>A0A1G6WIR5</accession>
<dbReference type="Pfam" id="PF07995">
    <property type="entry name" value="GSDH"/>
    <property type="match status" value="1"/>
</dbReference>
<keyword evidence="1" id="KW-0732">Signal</keyword>
<feature type="signal peptide" evidence="1">
    <location>
        <begin position="1"/>
        <end position="26"/>
    </location>
</feature>
<proteinExistence type="predicted"/>
<sequence>MRRRLPAIGAAIAGLVLAAGTATASAQEESAAPAAVPEFDFRTGDTVATGLTIPWGLTFLPDGVSALAAERNSGDVLRIGYDADPVVLGTLDVVGGTSSFDERGLLGLAVSPTFATDGWIYAYLSTEEDNRVVRFTLDRFEPEPVVTGIPSALNHNGGRLAFGPDDKLYISTGDANDSANSQDLDSLGGKILRANPDGTVPEDNPFEDSLVYTWGNRNVQGLTWDADGEMYFSELGQNTWDELNRAEPGANYGWPEVEGTGGAPEFVDPLVTWSTAEASPSGAEVVGDTIYIGALRGQRLWTVPLSGGEVGEPVAELVSELGRIRTVELGPDGWLWVTTSNGNGEDKVVRYRPIGS</sequence>
<dbReference type="EMBL" id="FNAD01000006">
    <property type="protein sequence ID" value="SDD65137.1"/>
    <property type="molecule type" value="Genomic_DNA"/>
</dbReference>
<dbReference type="STRING" id="58114.SAMN05216270_10637"/>
<protein>
    <submittedName>
        <fullName evidence="3">Glucose/arabinose dehydrogenase, beta-propeller fold</fullName>
    </submittedName>
</protein>
<dbReference type="InterPro" id="IPR012938">
    <property type="entry name" value="Glc/Sorbosone_DH"/>
</dbReference>
<dbReference type="PANTHER" id="PTHR19328:SF13">
    <property type="entry name" value="HIPL1 PROTEIN"/>
    <property type="match status" value="1"/>
</dbReference>
<evidence type="ECO:0000259" key="2">
    <source>
        <dbReference type="Pfam" id="PF07995"/>
    </source>
</evidence>
<evidence type="ECO:0000313" key="3">
    <source>
        <dbReference type="EMBL" id="SDD65137.1"/>
    </source>
</evidence>
<dbReference type="RefSeq" id="WP_091034109.1">
    <property type="nucleotide sequence ID" value="NZ_FNAD01000006.1"/>
</dbReference>
<dbReference type="Gene3D" id="2.120.10.30">
    <property type="entry name" value="TolB, C-terminal domain"/>
    <property type="match status" value="1"/>
</dbReference>
<name>A0A1G6WIR5_9ACTN</name>